<dbReference type="AlphaFoldDB" id="A0A317C7R8"/>
<dbReference type="InterPro" id="IPR051321">
    <property type="entry name" value="PHA/PHB_synthase"/>
</dbReference>
<comment type="caution">
    <text evidence="2">The sequence shown here is derived from an EMBL/GenBank/DDBJ whole genome shotgun (WGS) entry which is preliminary data.</text>
</comment>
<name>A0A317C7R8_9GAMM</name>
<dbReference type="OrthoDB" id="9767934at2"/>
<dbReference type="PANTHER" id="PTHR36837">
    <property type="entry name" value="POLY(3-HYDROXYALKANOATE) POLYMERASE SUBUNIT PHAC"/>
    <property type="match status" value="1"/>
</dbReference>
<dbReference type="RefSeq" id="WP_109838876.1">
    <property type="nucleotide sequence ID" value="NZ_QGKM01000056.1"/>
</dbReference>
<protein>
    <submittedName>
        <fullName evidence="2">Class III poly(R)-hydroxyalkanoic acid synthase subunit PhaC</fullName>
    </submittedName>
</protein>
<gene>
    <name evidence="2" type="ORF">DKW60_17070</name>
</gene>
<accession>A0A317C7R8</accession>
<evidence type="ECO:0000313" key="2">
    <source>
        <dbReference type="EMBL" id="PWQ94347.1"/>
    </source>
</evidence>
<dbReference type="PANTHER" id="PTHR36837:SF2">
    <property type="entry name" value="POLY(3-HYDROXYALKANOATE) POLYMERASE SUBUNIT PHAC"/>
    <property type="match status" value="1"/>
</dbReference>
<sequence>MSTVSLEAPVSTPVCLFERGAACLTSATQKWTPVTQREQVAASTLYQLYRYPLSEHQAESGARSVETDEVVLIVYAMVNTASVLDLDRDMSMIQALKAQGLTVYLMEWEEPQVQQSSIGMSEYLQRSLHHCVMQIRQDCKLDKINLMGVCQGGVFALCYAKLYPEYIRSVIPLVTPINCHTQYDTLSTLARHMDFESLLMPGINIPGQLLAQVFLSLKPMTLSIMKYIEISERLNAAKDNTELSRKFMAMEQWIEETPDQPALFFKEFVESVYQQNALYKGELLILGEKIDLRQMEIPVLNIYASNDHLVPPDSSKALAELVPEAYYQSLEVRTGHIGMFVSRKSLKQVPQAIADFIRQP</sequence>
<dbReference type="Proteomes" id="UP000245539">
    <property type="component" value="Unassembled WGS sequence"/>
</dbReference>
<evidence type="ECO:0000259" key="1">
    <source>
        <dbReference type="Pfam" id="PF00561"/>
    </source>
</evidence>
<dbReference type="Gene3D" id="3.40.50.1820">
    <property type="entry name" value="alpha/beta hydrolase"/>
    <property type="match status" value="1"/>
</dbReference>
<organism evidence="2 3">
    <name type="scientific">Leucothrix pacifica</name>
    <dbReference type="NCBI Taxonomy" id="1247513"/>
    <lineage>
        <taxon>Bacteria</taxon>
        <taxon>Pseudomonadati</taxon>
        <taxon>Pseudomonadota</taxon>
        <taxon>Gammaproteobacteria</taxon>
        <taxon>Thiotrichales</taxon>
        <taxon>Thiotrichaceae</taxon>
        <taxon>Leucothrix</taxon>
    </lineage>
</organism>
<proteinExistence type="predicted"/>
<dbReference type="InterPro" id="IPR029058">
    <property type="entry name" value="AB_hydrolase_fold"/>
</dbReference>
<reference evidence="2 3" key="1">
    <citation type="submission" date="2018-05" db="EMBL/GenBank/DDBJ databases">
        <title>Leucothrix arctica sp. nov., isolated from Arctic seawater.</title>
        <authorList>
            <person name="Choi A."/>
            <person name="Baek K."/>
        </authorList>
    </citation>
    <scope>NUCLEOTIDE SEQUENCE [LARGE SCALE GENOMIC DNA]</scope>
    <source>
        <strain evidence="2 3">JCM 18388</strain>
    </source>
</reference>
<feature type="domain" description="AB hydrolase-1" evidence="1">
    <location>
        <begin position="89"/>
        <end position="340"/>
    </location>
</feature>
<dbReference type="InterPro" id="IPR000073">
    <property type="entry name" value="AB_hydrolase_1"/>
</dbReference>
<dbReference type="EMBL" id="QGKM01000056">
    <property type="protein sequence ID" value="PWQ94347.1"/>
    <property type="molecule type" value="Genomic_DNA"/>
</dbReference>
<keyword evidence="3" id="KW-1185">Reference proteome</keyword>
<evidence type="ECO:0000313" key="3">
    <source>
        <dbReference type="Proteomes" id="UP000245539"/>
    </source>
</evidence>
<dbReference type="Pfam" id="PF00561">
    <property type="entry name" value="Abhydrolase_1"/>
    <property type="match status" value="1"/>
</dbReference>
<dbReference type="SUPFAM" id="SSF53474">
    <property type="entry name" value="alpha/beta-Hydrolases"/>
    <property type="match status" value="1"/>
</dbReference>